<keyword evidence="2" id="KW-1185">Reference proteome</keyword>
<evidence type="ECO:0000313" key="1">
    <source>
        <dbReference type="EMBL" id="GAA4470742.1"/>
    </source>
</evidence>
<proteinExistence type="predicted"/>
<reference evidence="2" key="1">
    <citation type="journal article" date="2019" name="Int. J. Syst. Evol. Microbiol.">
        <title>The Global Catalogue of Microorganisms (GCM) 10K type strain sequencing project: providing services to taxonomists for standard genome sequencing and annotation.</title>
        <authorList>
            <consortium name="The Broad Institute Genomics Platform"/>
            <consortium name="The Broad Institute Genome Sequencing Center for Infectious Disease"/>
            <person name="Wu L."/>
            <person name="Ma J."/>
        </authorList>
    </citation>
    <scope>NUCLEOTIDE SEQUENCE [LARGE SCALE GENOMIC DNA]</scope>
    <source>
        <strain evidence="2">JCM 17759</strain>
    </source>
</reference>
<accession>A0ABP8NRX0</accession>
<name>A0ABP8NRX0_9BACT</name>
<organism evidence="1 2">
    <name type="scientific">Novipirellula rosea</name>
    <dbReference type="NCBI Taxonomy" id="1031540"/>
    <lineage>
        <taxon>Bacteria</taxon>
        <taxon>Pseudomonadati</taxon>
        <taxon>Planctomycetota</taxon>
        <taxon>Planctomycetia</taxon>
        <taxon>Pirellulales</taxon>
        <taxon>Pirellulaceae</taxon>
        <taxon>Novipirellula</taxon>
    </lineage>
</organism>
<protein>
    <submittedName>
        <fullName evidence="1">Uncharacterized protein</fullName>
    </submittedName>
</protein>
<sequence>MRNWLAMLWLSVLLVFQILFGVPAAAQRTTQDDSASTASSVSKQLLASQTWPVFRSKSAPSRELNVSTILRYTNATRILNPDEAVAGLVMLCTDQGRPVAAIQVYAWDGKVCHELDLLARQPSYTASYEKRVGWEPKQIAVAYRRLPGVSSPSTEANRRLSEMKSYARRFVCTLTGWEPDDSDRQTLRLLPRPLYRYEISDSSMALGSFDGCVFAFAQGTDPEALLLIEAVRDSEGEHWEYGFSRATSGGLEATLGGAQVWHAEKYPAMHPQLPHFNYERPLQAE</sequence>
<dbReference type="RefSeq" id="WP_339945228.1">
    <property type="nucleotide sequence ID" value="NZ_BAABGA010000114.1"/>
</dbReference>
<dbReference type="Proteomes" id="UP001500840">
    <property type="component" value="Unassembled WGS sequence"/>
</dbReference>
<dbReference type="EMBL" id="BAABGA010000114">
    <property type="protein sequence ID" value="GAA4470742.1"/>
    <property type="molecule type" value="Genomic_DNA"/>
</dbReference>
<comment type="caution">
    <text evidence="1">The sequence shown here is derived from an EMBL/GenBank/DDBJ whole genome shotgun (WGS) entry which is preliminary data.</text>
</comment>
<gene>
    <name evidence="1" type="ORF">GCM10023156_64450</name>
</gene>
<evidence type="ECO:0000313" key="2">
    <source>
        <dbReference type="Proteomes" id="UP001500840"/>
    </source>
</evidence>